<dbReference type="Pfam" id="PF11374">
    <property type="entry name" value="DUF3176"/>
    <property type="match status" value="1"/>
</dbReference>
<keyword evidence="2" id="KW-1133">Transmembrane helix</keyword>
<protein>
    <submittedName>
        <fullName evidence="3">Uncharacterized protein</fullName>
    </submittedName>
</protein>
<proteinExistence type="predicted"/>
<dbReference type="GeneID" id="85452832"/>
<keyword evidence="4" id="KW-1185">Reference proteome</keyword>
<name>A0AAJ0AYQ7_9PEZI</name>
<dbReference type="PANTHER" id="PTHR35394:SF5">
    <property type="entry name" value="DUF3176 DOMAIN-CONTAINING PROTEIN"/>
    <property type="match status" value="1"/>
</dbReference>
<gene>
    <name evidence="3" type="ORF">BDP55DRAFT_542332</name>
</gene>
<feature type="region of interest" description="Disordered" evidence="1">
    <location>
        <begin position="21"/>
        <end position="45"/>
    </location>
</feature>
<keyword evidence="2" id="KW-0472">Membrane</keyword>
<feature type="transmembrane region" description="Helical" evidence="2">
    <location>
        <begin position="159"/>
        <end position="181"/>
    </location>
</feature>
<keyword evidence="2" id="KW-0812">Transmembrane</keyword>
<dbReference type="PANTHER" id="PTHR35394">
    <property type="entry name" value="DUF3176 DOMAIN-CONTAINING PROTEIN"/>
    <property type="match status" value="1"/>
</dbReference>
<feature type="transmembrane region" description="Helical" evidence="2">
    <location>
        <begin position="60"/>
        <end position="80"/>
    </location>
</feature>
<dbReference type="RefSeq" id="XP_060435166.1">
    <property type="nucleotide sequence ID" value="XM_060568306.1"/>
</dbReference>
<feature type="transmembrane region" description="Helical" evidence="2">
    <location>
        <begin position="92"/>
        <end position="117"/>
    </location>
</feature>
<organism evidence="3 4">
    <name type="scientific">Colletotrichum godetiae</name>
    <dbReference type="NCBI Taxonomy" id="1209918"/>
    <lineage>
        <taxon>Eukaryota</taxon>
        <taxon>Fungi</taxon>
        <taxon>Dikarya</taxon>
        <taxon>Ascomycota</taxon>
        <taxon>Pezizomycotina</taxon>
        <taxon>Sordariomycetes</taxon>
        <taxon>Hypocreomycetidae</taxon>
        <taxon>Glomerellales</taxon>
        <taxon>Glomerellaceae</taxon>
        <taxon>Colletotrichum</taxon>
        <taxon>Colletotrichum acutatum species complex</taxon>
    </lineage>
</organism>
<evidence type="ECO:0000256" key="1">
    <source>
        <dbReference type="SAM" id="MobiDB-lite"/>
    </source>
</evidence>
<dbReference type="InterPro" id="IPR021514">
    <property type="entry name" value="DUF3176"/>
</dbReference>
<sequence>MPVRLTVQELAIDDASIFSQGQPISTDKSRARSEDSRSESQPSTAPRVHAPFWQVWWKEMFCIITSIASLIAIVVVLALFDNHSLPSWPHKITLNTFLALFTTLAKGSFMLPVSIALSQSKFTWFLKPKPLNDFYVLDQASRGWLGSMKLLFRVRFKHTVAIGAILMVVSILSSPVTQLAISYPLRNDTAPREEATVLTINEINLEDFSLVNMVNMATLMASVTNTGNYEGRLPPQKASCSTGNCNFNPYQSLGVCVESVNITSELRIQAISNLTSDLTERGRKTLTPGQSAWDVGLSSKYGFIHQSELAIVLGQLDGTDTFGFLNNTSLLNTKIASFFLIYTTPLPPNETHVVADDSDDFQNMLYSIRDFDYEAREIMFHLCVQTFETKVRTAVEETYITDPLSRIDDPRKGFILGPKCTMEQSLLLCKPEQDPGDLVAYITPPNSRPTKFSASYATMFNIGVGISYTLLSSAGLSIVPNGRLWVGEFVWTWFNDVLYTEQNIFNSTRRETHLDNFFLGIASSITSDLRTTHHQFNRPGAVVIEGTPLKEIAYVHISWGWISFLAIEIVAAVLFLVIVITAQGAVSRERGPESVYVPADAKDSALATLVVLSNDCREALSDGLQPAGVLQKTSKMLQVTLRGNEFELASDTEVQSSQSGKDSLREVLTEENGLPQTGFLSRIFPSIRGWQGKHEVSR</sequence>
<evidence type="ECO:0000313" key="4">
    <source>
        <dbReference type="Proteomes" id="UP001224890"/>
    </source>
</evidence>
<dbReference type="EMBL" id="JAHMHR010000004">
    <property type="protein sequence ID" value="KAK1691471.1"/>
    <property type="molecule type" value="Genomic_DNA"/>
</dbReference>
<evidence type="ECO:0000313" key="3">
    <source>
        <dbReference type="EMBL" id="KAK1691471.1"/>
    </source>
</evidence>
<dbReference type="Proteomes" id="UP001224890">
    <property type="component" value="Unassembled WGS sequence"/>
</dbReference>
<reference evidence="3" key="1">
    <citation type="submission" date="2021-06" db="EMBL/GenBank/DDBJ databases">
        <title>Comparative genomics, transcriptomics and evolutionary studies reveal genomic signatures of adaptation to plant cell wall in hemibiotrophic fungi.</title>
        <authorList>
            <consortium name="DOE Joint Genome Institute"/>
            <person name="Baroncelli R."/>
            <person name="Diaz J.F."/>
            <person name="Benocci T."/>
            <person name="Peng M."/>
            <person name="Battaglia E."/>
            <person name="Haridas S."/>
            <person name="Andreopoulos W."/>
            <person name="Labutti K."/>
            <person name="Pangilinan J."/>
            <person name="Floch G.L."/>
            <person name="Makela M.R."/>
            <person name="Henrissat B."/>
            <person name="Grigoriev I.V."/>
            <person name="Crouch J.A."/>
            <person name="De Vries R.P."/>
            <person name="Sukno S.A."/>
            <person name="Thon M.R."/>
        </authorList>
    </citation>
    <scope>NUCLEOTIDE SEQUENCE</scope>
    <source>
        <strain evidence="3">CBS 193.32</strain>
    </source>
</reference>
<comment type="caution">
    <text evidence="3">The sequence shown here is derived from an EMBL/GenBank/DDBJ whole genome shotgun (WGS) entry which is preliminary data.</text>
</comment>
<accession>A0AAJ0AYQ7</accession>
<feature type="compositionally biased region" description="Basic and acidic residues" evidence="1">
    <location>
        <begin position="27"/>
        <end position="38"/>
    </location>
</feature>
<evidence type="ECO:0000256" key="2">
    <source>
        <dbReference type="SAM" id="Phobius"/>
    </source>
</evidence>
<feature type="transmembrane region" description="Helical" evidence="2">
    <location>
        <begin position="559"/>
        <end position="580"/>
    </location>
</feature>
<dbReference type="AlphaFoldDB" id="A0AAJ0AYQ7"/>